<dbReference type="Gene3D" id="3.30.420.10">
    <property type="entry name" value="Ribonuclease H-like superfamily/Ribonuclease H"/>
    <property type="match status" value="1"/>
</dbReference>
<organism evidence="2 3">
    <name type="scientific">Austropuccinia psidii MF-1</name>
    <dbReference type="NCBI Taxonomy" id="1389203"/>
    <lineage>
        <taxon>Eukaryota</taxon>
        <taxon>Fungi</taxon>
        <taxon>Dikarya</taxon>
        <taxon>Basidiomycota</taxon>
        <taxon>Pucciniomycotina</taxon>
        <taxon>Pucciniomycetes</taxon>
        <taxon>Pucciniales</taxon>
        <taxon>Sphaerophragmiaceae</taxon>
        <taxon>Austropuccinia</taxon>
    </lineage>
</organism>
<sequence length="179" mass="21768">MTHQVSTRTIQRKIHKFCKHLRIAPKKPYLRPQYFEWRLAFAQAHRHWTIKDWAWVVWMDESAFELGKKVDWVRVWRTPQEKWNFENLAVKASWYGGHFVRRSWMEQAPWICGHHCLLLMEDNAPIHTARASTDWQDWHKIQKLDWPAHSPDLNPIKNVWKTMKSQMSKLYQPQTVEEL</sequence>
<dbReference type="InterPro" id="IPR038717">
    <property type="entry name" value="Tc1-like_DDE_dom"/>
</dbReference>
<dbReference type="InterPro" id="IPR036397">
    <property type="entry name" value="RNaseH_sf"/>
</dbReference>
<reference evidence="2" key="1">
    <citation type="submission" date="2021-03" db="EMBL/GenBank/DDBJ databases">
        <title>Draft genome sequence of rust myrtle Austropuccinia psidii MF-1, a brazilian biotype.</title>
        <authorList>
            <person name="Quecine M.C."/>
            <person name="Pachon D.M.R."/>
            <person name="Bonatelli M.L."/>
            <person name="Correr F.H."/>
            <person name="Franceschini L.M."/>
            <person name="Leite T.F."/>
            <person name="Margarido G.R.A."/>
            <person name="Almeida C.A."/>
            <person name="Ferrarezi J.A."/>
            <person name="Labate C.A."/>
        </authorList>
    </citation>
    <scope>NUCLEOTIDE SEQUENCE</scope>
    <source>
        <strain evidence="2">MF-1</strain>
    </source>
</reference>
<evidence type="ECO:0000259" key="1">
    <source>
        <dbReference type="Pfam" id="PF13358"/>
    </source>
</evidence>
<comment type="caution">
    <text evidence="2">The sequence shown here is derived from an EMBL/GenBank/DDBJ whole genome shotgun (WGS) entry which is preliminary data.</text>
</comment>
<protein>
    <recommendedName>
        <fullName evidence="1">Tc1-like transposase DDE domain-containing protein</fullName>
    </recommendedName>
</protein>
<dbReference type="EMBL" id="AVOT02005163">
    <property type="protein sequence ID" value="MBW0478381.1"/>
    <property type="molecule type" value="Genomic_DNA"/>
</dbReference>
<dbReference type="Pfam" id="PF13358">
    <property type="entry name" value="DDE_3"/>
    <property type="match status" value="1"/>
</dbReference>
<dbReference type="AlphaFoldDB" id="A0A9Q3C4L7"/>
<evidence type="ECO:0000313" key="3">
    <source>
        <dbReference type="Proteomes" id="UP000765509"/>
    </source>
</evidence>
<evidence type="ECO:0000313" key="2">
    <source>
        <dbReference type="EMBL" id="MBW0478381.1"/>
    </source>
</evidence>
<proteinExistence type="predicted"/>
<dbReference type="OrthoDB" id="2497579at2759"/>
<keyword evidence="3" id="KW-1185">Reference proteome</keyword>
<dbReference type="GO" id="GO:0003676">
    <property type="term" value="F:nucleic acid binding"/>
    <property type="evidence" value="ECO:0007669"/>
    <property type="project" value="InterPro"/>
</dbReference>
<accession>A0A9Q3C4L7</accession>
<gene>
    <name evidence="2" type="ORF">O181_018096</name>
</gene>
<dbReference type="Proteomes" id="UP000765509">
    <property type="component" value="Unassembled WGS sequence"/>
</dbReference>
<name>A0A9Q3C4L7_9BASI</name>
<feature type="domain" description="Tc1-like transposase DDE" evidence="1">
    <location>
        <begin position="116"/>
        <end position="179"/>
    </location>
</feature>